<dbReference type="NCBIfam" id="TIGR00128">
    <property type="entry name" value="fabD"/>
    <property type="match status" value="1"/>
</dbReference>
<dbReference type="InterPro" id="IPR016035">
    <property type="entry name" value="Acyl_Trfase/lysoPLipase"/>
</dbReference>
<evidence type="ECO:0000256" key="2">
    <source>
        <dbReference type="ARBA" id="ARBA00022679"/>
    </source>
</evidence>
<dbReference type="InterPro" id="IPR004410">
    <property type="entry name" value="Malonyl_CoA-ACP_transAc_FabD"/>
</dbReference>
<dbReference type="SUPFAM" id="SSF52151">
    <property type="entry name" value="FabD/lysophospholipase-like"/>
    <property type="match status" value="1"/>
</dbReference>
<evidence type="ECO:0000256" key="1">
    <source>
        <dbReference type="ARBA" id="ARBA00013258"/>
    </source>
</evidence>
<dbReference type="PANTHER" id="PTHR42681">
    <property type="entry name" value="MALONYL-COA-ACYL CARRIER PROTEIN TRANSACYLASE, MITOCHONDRIAL"/>
    <property type="match status" value="1"/>
</dbReference>
<accession>A0ABP9A0Q6</accession>
<dbReference type="NCBIfam" id="TIGR02814">
    <property type="entry name" value="pfaD_fam"/>
    <property type="match status" value="1"/>
</dbReference>
<protein>
    <recommendedName>
        <fullName evidence="1">[acyl-carrier-protein] S-malonyltransferase</fullName>
        <ecNumber evidence="1">2.3.1.39</ecNumber>
    </recommendedName>
</protein>
<comment type="caution">
    <text evidence="7">The sequence shown here is derived from an EMBL/GenBank/DDBJ whole genome shotgun (WGS) entry which is preliminary data.</text>
</comment>
<dbReference type="InterPro" id="IPR013785">
    <property type="entry name" value="Aldolase_TIM"/>
</dbReference>
<evidence type="ECO:0000256" key="4">
    <source>
        <dbReference type="ARBA" id="ARBA00048462"/>
    </source>
</evidence>
<evidence type="ECO:0000313" key="8">
    <source>
        <dbReference type="Proteomes" id="UP001501147"/>
    </source>
</evidence>
<dbReference type="Gene3D" id="3.40.366.10">
    <property type="entry name" value="Malonyl-Coenzyme A Acyl Carrier Protein, domain 2"/>
    <property type="match status" value="1"/>
</dbReference>
<dbReference type="InterPro" id="IPR014043">
    <property type="entry name" value="Acyl_transferase_dom"/>
</dbReference>
<reference evidence="8" key="1">
    <citation type="journal article" date="2019" name="Int. J. Syst. Evol. Microbiol.">
        <title>The Global Catalogue of Microorganisms (GCM) 10K type strain sequencing project: providing services to taxonomists for standard genome sequencing and annotation.</title>
        <authorList>
            <consortium name="The Broad Institute Genomics Platform"/>
            <consortium name="The Broad Institute Genome Sequencing Center for Infectious Disease"/>
            <person name="Wu L."/>
            <person name="Ma J."/>
        </authorList>
    </citation>
    <scope>NUCLEOTIDE SEQUENCE [LARGE SCALE GENOMIC DNA]</scope>
    <source>
        <strain evidence="8">JCM 18324</strain>
    </source>
</reference>
<keyword evidence="8" id="KW-1185">Reference proteome</keyword>
<dbReference type="InterPro" id="IPR049489">
    <property type="entry name" value="FabD-like_helical_ins"/>
</dbReference>
<sequence>MHAWIFPGQGAQRRGMGREVLDRYPERVREADGLLGFSVAELCLEGPEERLRDTRYAQPALFVVEALQVLAARDEGREAPGVLAGHSLGEYAALFAAGSFDFATGVRLVRRRGELMARGVPGGMAAVVGLGPEETAAALRACGAGGVDIANLNSPEQVVLAGPPHELDRVAAWLRQEGGGRRVRCLPLQVSAPFHSRYMRDAAEEFAVFLEDVTLREPRVPVIANATARPYGPDVAALLARQIREPVRWAETMDELRARGVEEPAELGPGTVLTGLWRARRRPAAPAPGAASASRTGPVPGTAPAPAPAAAGGGTVEGPEAVRAEDLGSAGFRRDYGLRYAYLAGSMYQGISSVELVLRMGRAGLLGFFGSGGLGPDRIEEALRTLADRSGPGRRFGVNLLHTPGDPRREAAVTDLLLRYDVPFVEAAGFTQLTPALLRARFRGARRDRQGRPVPGRRVLAKVSRPEVAALFAAPAPAPLIGKLVADGALTEQEADIARAVPVSTELCVESDSGGHTDAGTALALFPAIARLRRAAADGATPPVRVGAAGGLGTPEAIAAVFLLGADFAVTGSVNQCTPQAGTSDAVKEMLAGAGVQDTAYAPAGDMFELGARVQVMRRGTLFPGRAARLYELYRRHGSLDELDAGTLASLESQCFGRPVAEVWQETREYLARTDPGELARAEASPRLRMALVFRWYFVRSTRLALRGDPGGRVNYQIHCGPAMGAFNAFVAGTPLQDWRRRHVDEVADRLMTGAAEIADGYLRTVKRAQE</sequence>
<comment type="catalytic activity">
    <reaction evidence="4">
        <text>holo-[ACP] + malonyl-CoA = malonyl-[ACP] + CoA</text>
        <dbReference type="Rhea" id="RHEA:41792"/>
        <dbReference type="Rhea" id="RHEA-COMP:9623"/>
        <dbReference type="Rhea" id="RHEA-COMP:9685"/>
        <dbReference type="ChEBI" id="CHEBI:57287"/>
        <dbReference type="ChEBI" id="CHEBI:57384"/>
        <dbReference type="ChEBI" id="CHEBI:64479"/>
        <dbReference type="ChEBI" id="CHEBI:78449"/>
        <dbReference type="EC" id="2.3.1.39"/>
    </reaction>
</comment>
<evidence type="ECO:0000313" key="7">
    <source>
        <dbReference type="EMBL" id="GAA4771585.1"/>
    </source>
</evidence>
<dbReference type="RefSeq" id="WP_345611957.1">
    <property type="nucleotide sequence ID" value="NZ_BAABJV010000003.1"/>
</dbReference>
<gene>
    <name evidence="7" type="primary">fabD</name>
    <name evidence="7" type="ORF">GCM10023329_18670</name>
</gene>
<feature type="region of interest" description="Disordered" evidence="5">
    <location>
        <begin position="284"/>
        <end position="317"/>
    </location>
</feature>
<dbReference type="InterPro" id="IPR050858">
    <property type="entry name" value="Mal-CoA-ACP_Trans/PKS_FabD"/>
</dbReference>
<dbReference type="SUPFAM" id="SSF51412">
    <property type="entry name" value="Inosine monophosphate dehydrogenase (IMPDH)"/>
    <property type="match status" value="1"/>
</dbReference>
<feature type="compositionally biased region" description="Low complexity" evidence="5">
    <location>
        <begin position="287"/>
        <end position="300"/>
    </location>
</feature>
<name>A0ABP9A0Q6_9ACTN</name>
<dbReference type="InterPro" id="IPR001227">
    <property type="entry name" value="Ac_transferase_dom_sf"/>
</dbReference>
<dbReference type="EC" id="2.3.1.39" evidence="1"/>
<keyword evidence="2" id="KW-0808">Transferase</keyword>
<dbReference type="Pfam" id="PF21607">
    <property type="entry name" value="FabD_helical_ins"/>
    <property type="match status" value="1"/>
</dbReference>
<evidence type="ECO:0000256" key="3">
    <source>
        <dbReference type="ARBA" id="ARBA00023315"/>
    </source>
</evidence>
<evidence type="ECO:0000256" key="5">
    <source>
        <dbReference type="SAM" id="MobiDB-lite"/>
    </source>
</evidence>
<dbReference type="Proteomes" id="UP001501147">
    <property type="component" value="Unassembled WGS sequence"/>
</dbReference>
<dbReference type="InterPro" id="IPR014179">
    <property type="entry name" value="PfaD-like_TIM-barrel"/>
</dbReference>
<dbReference type="SUPFAM" id="SSF55048">
    <property type="entry name" value="Probable ACP-binding domain of malonyl-CoA ACP transacylase"/>
    <property type="match status" value="1"/>
</dbReference>
<proteinExistence type="predicted"/>
<evidence type="ECO:0000259" key="6">
    <source>
        <dbReference type="SMART" id="SM00827"/>
    </source>
</evidence>
<dbReference type="Gene3D" id="3.20.20.70">
    <property type="entry name" value="Aldolase class I"/>
    <property type="match status" value="1"/>
</dbReference>
<keyword evidence="3" id="KW-0012">Acyltransferase</keyword>
<dbReference type="InterPro" id="IPR016036">
    <property type="entry name" value="Malonyl_transacylase_ACP-bd"/>
</dbReference>
<feature type="domain" description="Malonyl-CoA:ACP transacylase (MAT)" evidence="6">
    <location>
        <begin position="5"/>
        <end position="298"/>
    </location>
</feature>
<dbReference type="PANTHER" id="PTHR42681:SF1">
    <property type="entry name" value="MALONYL-COA-ACYL CARRIER PROTEIN TRANSACYLASE, MITOCHONDRIAL"/>
    <property type="match status" value="1"/>
</dbReference>
<dbReference type="Gene3D" id="3.30.70.250">
    <property type="entry name" value="Malonyl-CoA ACP transacylase, ACP-binding"/>
    <property type="match status" value="1"/>
</dbReference>
<organism evidence="7 8">
    <name type="scientific">Streptomyces sanyensis</name>
    <dbReference type="NCBI Taxonomy" id="568869"/>
    <lineage>
        <taxon>Bacteria</taxon>
        <taxon>Bacillati</taxon>
        <taxon>Actinomycetota</taxon>
        <taxon>Actinomycetes</taxon>
        <taxon>Kitasatosporales</taxon>
        <taxon>Streptomycetaceae</taxon>
        <taxon>Streptomyces</taxon>
    </lineage>
</organism>
<dbReference type="EMBL" id="BAABJV010000003">
    <property type="protein sequence ID" value="GAA4771585.1"/>
    <property type="molecule type" value="Genomic_DNA"/>
</dbReference>
<dbReference type="SMART" id="SM00827">
    <property type="entry name" value="PKS_AT"/>
    <property type="match status" value="1"/>
</dbReference>
<dbReference type="Pfam" id="PF00698">
    <property type="entry name" value="Acyl_transf_1"/>
    <property type="match status" value="1"/>
</dbReference>